<keyword evidence="6" id="KW-0175">Coiled coil</keyword>
<name>A0A371JA63_9FIRM</name>
<protein>
    <submittedName>
        <fullName evidence="8">Rne/Rng family ribonuclease</fullName>
    </submittedName>
</protein>
<evidence type="ECO:0000259" key="7">
    <source>
        <dbReference type="Pfam" id="PF10150"/>
    </source>
</evidence>
<dbReference type="GO" id="GO:0016787">
    <property type="term" value="F:hydrolase activity"/>
    <property type="evidence" value="ECO:0007669"/>
    <property type="project" value="UniProtKB-KW"/>
</dbReference>
<dbReference type="PANTHER" id="PTHR30001:SF0">
    <property type="entry name" value="RIBONUCLEASE G"/>
    <property type="match status" value="1"/>
</dbReference>
<dbReference type="InterPro" id="IPR004659">
    <property type="entry name" value="RNase_E/G"/>
</dbReference>
<keyword evidence="9" id="KW-1185">Reference proteome</keyword>
<dbReference type="SUPFAM" id="SSF50249">
    <property type="entry name" value="Nucleic acid-binding proteins"/>
    <property type="match status" value="1"/>
</dbReference>
<dbReference type="EMBL" id="NOJY02000001">
    <property type="protein sequence ID" value="RDY29645.1"/>
    <property type="molecule type" value="Genomic_DNA"/>
</dbReference>
<dbReference type="InterPro" id="IPR019307">
    <property type="entry name" value="RNA-bd_AU-1/RNase_E/G"/>
</dbReference>
<organism evidence="8 9">
    <name type="scientific">Romboutsia weinsteinii</name>
    <dbReference type="NCBI Taxonomy" id="2020949"/>
    <lineage>
        <taxon>Bacteria</taxon>
        <taxon>Bacillati</taxon>
        <taxon>Bacillota</taxon>
        <taxon>Clostridia</taxon>
        <taxon>Peptostreptococcales</taxon>
        <taxon>Peptostreptococcaceae</taxon>
        <taxon>Romboutsia</taxon>
    </lineage>
</organism>
<dbReference type="Gene3D" id="3.40.1260.20">
    <property type="entry name" value="Ribonuclease E, catalytic domain"/>
    <property type="match status" value="1"/>
</dbReference>
<evidence type="ECO:0000256" key="4">
    <source>
        <dbReference type="ARBA" id="ARBA00022842"/>
    </source>
</evidence>
<dbReference type="NCBIfam" id="TIGR00757">
    <property type="entry name" value="RNaseEG"/>
    <property type="match status" value="1"/>
</dbReference>
<feature type="coiled-coil region" evidence="6">
    <location>
        <begin position="150"/>
        <end position="177"/>
    </location>
</feature>
<evidence type="ECO:0000256" key="3">
    <source>
        <dbReference type="ARBA" id="ARBA00022801"/>
    </source>
</evidence>
<comment type="caution">
    <text evidence="8">The sequence shown here is derived from an EMBL/GenBank/DDBJ whole genome shotgun (WGS) entry which is preliminary data.</text>
</comment>
<evidence type="ECO:0000313" key="8">
    <source>
        <dbReference type="EMBL" id="RDY29645.1"/>
    </source>
</evidence>
<dbReference type="Proteomes" id="UP000215694">
    <property type="component" value="Unassembled WGS sequence"/>
</dbReference>
<dbReference type="CDD" id="cd04453">
    <property type="entry name" value="S1_RNase_E"/>
    <property type="match status" value="1"/>
</dbReference>
<dbReference type="PANTHER" id="PTHR30001">
    <property type="entry name" value="RIBONUCLEASE"/>
    <property type="match status" value="1"/>
</dbReference>
<dbReference type="AlphaFoldDB" id="A0A371JA63"/>
<gene>
    <name evidence="8" type="ORF">CHL78_000290</name>
</gene>
<proteinExistence type="predicted"/>
<keyword evidence="4" id="KW-0460">Magnesium</keyword>
<dbReference type="Gene3D" id="2.40.50.140">
    <property type="entry name" value="Nucleic acid-binding proteins"/>
    <property type="match status" value="1"/>
</dbReference>
<evidence type="ECO:0000256" key="1">
    <source>
        <dbReference type="ARBA" id="ARBA00001946"/>
    </source>
</evidence>
<dbReference type="GO" id="GO:0005737">
    <property type="term" value="C:cytoplasm"/>
    <property type="evidence" value="ECO:0007669"/>
    <property type="project" value="TreeGrafter"/>
</dbReference>
<dbReference type="GO" id="GO:0046872">
    <property type="term" value="F:metal ion binding"/>
    <property type="evidence" value="ECO:0007669"/>
    <property type="project" value="UniProtKB-KW"/>
</dbReference>
<evidence type="ECO:0000256" key="6">
    <source>
        <dbReference type="SAM" id="Coils"/>
    </source>
</evidence>
<keyword evidence="5" id="KW-0694">RNA-binding</keyword>
<dbReference type="Pfam" id="PF10150">
    <property type="entry name" value="RNase_E_G"/>
    <property type="match status" value="1"/>
</dbReference>
<evidence type="ECO:0000256" key="5">
    <source>
        <dbReference type="ARBA" id="ARBA00022884"/>
    </source>
</evidence>
<dbReference type="RefSeq" id="WP_094367790.1">
    <property type="nucleotide sequence ID" value="NZ_NOJY02000001.1"/>
</dbReference>
<keyword evidence="2" id="KW-0479">Metal-binding</keyword>
<sequence length="472" mass="54186">MDKIIIESLISSQKTAVLEDDKIKEILIEDKLNTKIVSNIYRGIVKKVLPGIDACFVDIGFEKLAYLQLHKDSVIKSGQEILVQINKEAIGTKGAKLNLEVSLAGRYVVYIPSNERVTMSNKITEEKERFRLKKIVNSINKDKLGLIIRTEAQGVSKEELEADIEELKAKYNIIEKEFKLGIGPKLLYKELDFASKYVKDNVNENVEKIITNSTEKYDELKVILKSVNKDYVNKLILKENEDIFDIYRVEGQIEKCLNKKVWLKSGGYLIIEKTEALTVVDVNTGKFTGSAKLSETVYKTNLEAAIEIARQLKLRDIGGIIIIDFIDMSKKEYKDNIINTLDNELKKDKRKSEVLGMTRLGLVEVARRREKDSIDKYYLNECSYCDGNAHTKSANYMIDKIEKEIIRVSQHTSYKKIKIQLNSRILQVIKTDFMEIIKKIGKKYDIIIELEGISTLNYEEINIIYNTLLTNN</sequence>
<dbReference type="InterPro" id="IPR012340">
    <property type="entry name" value="NA-bd_OB-fold"/>
</dbReference>
<reference evidence="8 9" key="1">
    <citation type="journal article" date="2017" name="Genome Announc.">
        <title>Draft Genome Sequence of Romboutsia weinsteinii sp. nov. Strain CCRI-19649(T) Isolated from Surface Water.</title>
        <authorList>
            <person name="Maheux A.F."/>
            <person name="Boudreau D.K."/>
            <person name="Berube E."/>
            <person name="Boissinot M."/>
            <person name="Cantin P."/>
            <person name="Raymond F."/>
            <person name="Corbeil J."/>
            <person name="Omar R.F."/>
            <person name="Bergeron M.G."/>
        </authorList>
    </citation>
    <scope>NUCLEOTIDE SEQUENCE [LARGE SCALE GENOMIC DNA]</scope>
    <source>
        <strain evidence="8 9">CCRI-19649</strain>
    </source>
</reference>
<keyword evidence="3" id="KW-0378">Hydrolase</keyword>
<feature type="domain" description="RNA-binding protein AU-1/Ribonuclease E/G" evidence="7">
    <location>
        <begin position="102"/>
        <end position="369"/>
    </location>
</feature>
<dbReference type="GO" id="GO:0006364">
    <property type="term" value="P:rRNA processing"/>
    <property type="evidence" value="ECO:0007669"/>
    <property type="project" value="TreeGrafter"/>
</dbReference>
<dbReference type="GO" id="GO:0003723">
    <property type="term" value="F:RNA binding"/>
    <property type="evidence" value="ECO:0007669"/>
    <property type="project" value="UniProtKB-KW"/>
</dbReference>
<dbReference type="GO" id="GO:0004540">
    <property type="term" value="F:RNA nuclease activity"/>
    <property type="evidence" value="ECO:0007669"/>
    <property type="project" value="InterPro"/>
</dbReference>
<evidence type="ECO:0000313" key="9">
    <source>
        <dbReference type="Proteomes" id="UP000215694"/>
    </source>
</evidence>
<dbReference type="OrthoDB" id="9804278at2"/>
<comment type="cofactor">
    <cofactor evidence="1">
        <name>Mg(2+)</name>
        <dbReference type="ChEBI" id="CHEBI:18420"/>
    </cofactor>
</comment>
<accession>A0A371JA63</accession>
<evidence type="ECO:0000256" key="2">
    <source>
        <dbReference type="ARBA" id="ARBA00022723"/>
    </source>
</evidence>